<dbReference type="EMBL" id="LGRX02014921">
    <property type="protein sequence ID" value="KAK3263940.1"/>
    <property type="molecule type" value="Genomic_DNA"/>
</dbReference>
<gene>
    <name evidence="1" type="ORF">CYMTET_27287</name>
</gene>
<reference evidence="1 2" key="1">
    <citation type="journal article" date="2015" name="Genome Biol. Evol.">
        <title>Comparative Genomics of a Bacterivorous Green Alga Reveals Evolutionary Causalities and Consequences of Phago-Mixotrophic Mode of Nutrition.</title>
        <authorList>
            <person name="Burns J.A."/>
            <person name="Paasch A."/>
            <person name="Narechania A."/>
            <person name="Kim E."/>
        </authorList>
    </citation>
    <scope>NUCLEOTIDE SEQUENCE [LARGE SCALE GENOMIC DNA]</scope>
    <source>
        <strain evidence="1 2">PLY_AMNH</strain>
    </source>
</reference>
<sequence>ATGANWVPQGLPGAGNILYFDLGYDRSDYFEENMLMDCNDKVSSDICPNDCNVEAGIIQNYLSVDEFVPEMSTDGSYPTTYVSACEKFQNPMQLSWTQPYVHRFTPRKGGAQRLENGNTLMTIGEAESDANGFVLQEITPSGDTVWEFRNTVHMTTTAVAKRYGTSFKGFTDKTLDPIAVACI</sequence>
<keyword evidence="2" id="KW-1185">Reference proteome</keyword>
<organism evidence="1 2">
    <name type="scientific">Cymbomonas tetramitiformis</name>
    <dbReference type="NCBI Taxonomy" id="36881"/>
    <lineage>
        <taxon>Eukaryota</taxon>
        <taxon>Viridiplantae</taxon>
        <taxon>Chlorophyta</taxon>
        <taxon>Pyramimonadophyceae</taxon>
        <taxon>Pyramimonadales</taxon>
        <taxon>Pyramimonadaceae</taxon>
        <taxon>Cymbomonas</taxon>
    </lineage>
</organism>
<accession>A0AAE0FQS0</accession>
<dbReference type="AlphaFoldDB" id="A0AAE0FQS0"/>
<dbReference type="Proteomes" id="UP001190700">
    <property type="component" value="Unassembled WGS sequence"/>
</dbReference>
<proteinExistence type="predicted"/>
<evidence type="ECO:0000313" key="2">
    <source>
        <dbReference type="Proteomes" id="UP001190700"/>
    </source>
</evidence>
<evidence type="ECO:0000313" key="1">
    <source>
        <dbReference type="EMBL" id="KAK3263940.1"/>
    </source>
</evidence>
<protein>
    <submittedName>
        <fullName evidence="1">Uncharacterized protein</fullName>
    </submittedName>
</protein>
<name>A0AAE0FQS0_9CHLO</name>
<feature type="non-terminal residue" evidence="1">
    <location>
        <position position="1"/>
    </location>
</feature>
<comment type="caution">
    <text evidence="1">The sequence shown here is derived from an EMBL/GenBank/DDBJ whole genome shotgun (WGS) entry which is preliminary data.</text>
</comment>